<evidence type="ECO:0000313" key="2">
    <source>
        <dbReference type="EMBL" id="SFZ76242.1"/>
    </source>
</evidence>
<feature type="transmembrane region" description="Helical" evidence="1">
    <location>
        <begin position="47"/>
        <end position="69"/>
    </location>
</feature>
<dbReference type="Proteomes" id="UP000185655">
    <property type="component" value="Unassembled WGS sequence"/>
</dbReference>
<dbReference type="EMBL" id="FPKS01000014">
    <property type="protein sequence ID" value="SFZ76242.1"/>
    <property type="molecule type" value="Genomic_DNA"/>
</dbReference>
<dbReference type="RefSeq" id="WP_031366909.1">
    <property type="nucleotide sequence ID" value="NZ_FPKS01000014.1"/>
</dbReference>
<evidence type="ECO:0000256" key="1">
    <source>
        <dbReference type="SAM" id="Phobius"/>
    </source>
</evidence>
<keyword evidence="1" id="KW-0812">Transmembrane</keyword>
<keyword evidence="1" id="KW-0472">Membrane</keyword>
<dbReference type="AlphaFoldDB" id="A0A1K2HJ01"/>
<accession>A0A1K2HJ01</accession>
<feature type="transmembrane region" description="Helical" evidence="1">
    <location>
        <begin position="12"/>
        <end position="32"/>
    </location>
</feature>
<sequence length="91" mass="9429">MKICLQKRIPKVEVLSSLMVAFVIALGAKVFLLGNLVQKFGLSKGDAAWAVGLVASGAATLIAMCWPMLAPYLLTLRGLIATIGAGAAAGW</sequence>
<protein>
    <submittedName>
        <fullName evidence="2">Uncharacterized protein</fullName>
    </submittedName>
</protein>
<evidence type="ECO:0000313" key="3">
    <source>
        <dbReference type="Proteomes" id="UP000185655"/>
    </source>
</evidence>
<gene>
    <name evidence="2" type="ORF">SAMN02746068_01880</name>
</gene>
<organism evidence="2 3">
    <name type="scientific">Pseudolactococcus chungangensis CAU 28 = DSM 22330</name>
    <dbReference type="NCBI Taxonomy" id="1122154"/>
    <lineage>
        <taxon>Bacteria</taxon>
        <taxon>Bacillati</taxon>
        <taxon>Bacillota</taxon>
        <taxon>Bacilli</taxon>
        <taxon>Lactobacillales</taxon>
        <taxon>Streptococcaceae</taxon>
        <taxon>Pseudolactococcus</taxon>
    </lineage>
</organism>
<proteinExistence type="predicted"/>
<name>A0A1K2HJ01_9LACT</name>
<reference evidence="2 3" key="1">
    <citation type="submission" date="2016-11" db="EMBL/GenBank/DDBJ databases">
        <authorList>
            <person name="Jaros S."/>
            <person name="Januszkiewicz K."/>
            <person name="Wedrychowicz H."/>
        </authorList>
    </citation>
    <scope>NUCLEOTIDE SEQUENCE [LARGE SCALE GENOMIC DNA]</scope>
    <source>
        <strain evidence="2 3">DSM 22330</strain>
    </source>
</reference>
<keyword evidence="1" id="KW-1133">Transmembrane helix</keyword>
<dbReference type="STRING" id="1122154.SAMN02746068_01880"/>